<reference evidence="12" key="2">
    <citation type="journal article" date="2024" name="Environ. Microbiol.">
        <title>Genome analysis and description of Tunturibacter gen. nov. expands the diversity of Terriglobia in tundra soils.</title>
        <authorList>
            <person name="Messyasz A."/>
            <person name="Mannisto M.K."/>
            <person name="Kerkhof L.J."/>
            <person name="Haggblom M.M."/>
        </authorList>
    </citation>
    <scope>NUCLEOTIDE SEQUENCE</scope>
    <source>
        <strain evidence="12">X5P6</strain>
    </source>
</reference>
<dbReference type="GO" id="GO:0009636">
    <property type="term" value="P:response to toxic substance"/>
    <property type="evidence" value="ECO:0007669"/>
    <property type="project" value="UniProtKB-KW"/>
</dbReference>
<dbReference type="InterPro" id="IPR013785">
    <property type="entry name" value="Aldolase_TIM"/>
</dbReference>
<evidence type="ECO:0000256" key="7">
    <source>
        <dbReference type="ARBA" id="ARBA00023002"/>
    </source>
</evidence>
<comment type="catalytic activity">
    <reaction evidence="10">
        <text>3 propionate 3-nitronate + 3 O2 + H2O = 3 3-oxopropanoate + 2 nitrate + nitrite + H2O2 + 3 H(+)</text>
        <dbReference type="Rhea" id="RHEA:57332"/>
        <dbReference type="ChEBI" id="CHEBI:15377"/>
        <dbReference type="ChEBI" id="CHEBI:15378"/>
        <dbReference type="ChEBI" id="CHEBI:15379"/>
        <dbReference type="ChEBI" id="CHEBI:16240"/>
        <dbReference type="ChEBI" id="CHEBI:16301"/>
        <dbReference type="ChEBI" id="CHEBI:17632"/>
        <dbReference type="ChEBI" id="CHEBI:33190"/>
        <dbReference type="ChEBI" id="CHEBI:136067"/>
    </reaction>
</comment>
<keyword evidence="7 12" id="KW-0560">Oxidoreductase</keyword>
<dbReference type="Pfam" id="PF03060">
    <property type="entry name" value="NMO"/>
    <property type="match status" value="1"/>
</dbReference>
<protein>
    <recommendedName>
        <fullName evidence="11">Nitronate monooxygenase</fullName>
    </recommendedName>
    <alternativeName>
        <fullName evidence="9">Propionate 3-nitronate monooxygenase</fullName>
    </alternativeName>
</protein>
<evidence type="ECO:0000256" key="3">
    <source>
        <dbReference type="ARBA" id="ARBA00022575"/>
    </source>
</evidence>
<dbReference type="GO" id="GO:0018580">
    <property type="term" value="F:nitronate monooxygenase activity"/>
    <property type="evidence" value="ECO:0007669"/>
    <property type="project" value="InterPro"/>
</dbReference>
<keyword evidence="8 12" id="KW-0503">Monooxygenase</keyword>
<dbReference type="Gene3D" id="3.20.20.70">
    <property type="entry name" value="Aldolase class I"/>
    <property type="match status" value="1"/>
</dbReference>
<dbReference type="PANTHER" id="PTHR42747">
    <property type="entry name" value="NITRONATE MONOOXYGENASE-RELATED"/>
    <property type="match status" value="1"/>
</dbReference>
<evidence type="ECO:0000256" key="2">
    <source>
        <dbReference type="ARBA" id="ARBA00009881"/>
    </source>
</evidence>
<proteinExistence type="inferred from homology"/>
<dbReference type="InterPro" id="IPR004136">
    <property type="entry name" value="NMO"/>
</dbReference>
<sequence>MKQQSTNSSPQWNMTRISSTLGIEYPIIQGPLGGLSTQRLTATVSNFGGLGSFGAHGLNPSAIRDVIAEIRMLTSKPFAINLWVSMEDEGARTSGNEAFARSLASLAGHIQALGGTLPTFTRYVPIKFEDQVRVLLDAKVPVFSFIYGVPPKEILDECRAQGIVTIGTATTPDEAVVLEQAGVDVVAASGFESGGHRGSFLRPSEESLTGTFSLVPQVVDSVSVPVVAAGGIADARGVVAAFALGAEGVQIGTAFLACEESGASPLHRNALLRGNARRTGLTRGFTGRLARGIHNQLLEELNRPGIEILPYPLQRILMKNLTVVAEKAVKPEFLQLWAGQSANLSRQSDAKTLLQTLISGVFAVTESVHNNFKRNR</sequence>
<dbReference type="SUPFAM" id="SSF51412">
    <property type="entry name" value="Inosine monophosphate dehydrogenase (IMPDH)"/>
    <property type="match status" value="1"/>
</dbReference>
<comment type="cofactor">
    <cofactor evidence="1">
        <name>FMN</name>
        <dbReference type="ChEBI" id="CHEBI:58210"/>
    </cofactor>
</comment>
<accession>A0AAU7ZWI5</accession>
<evidence type="ECO:0000256" key="4">
    <source>
        <dbReference type="ARBA" id="ARBA00022630"/>
    </source>
</evidence>
<evidence type="ECO:0000313" key="12">
    <source>
        <dbReference type="EMBL" id="XCB35247.1"/>
    </source>
</evidence>
<comment type="similarity">
    <text evidence="2">Belongs to the nitronate monooxygenase family. NMO class I subfamily.</text>
</comment>
<keyword evidence="6" id="KW-0547">Nucleotide-binding</keyword>
<evidence type="ECO:0000256" key="11">
    <source>
        <dbReference type="ARBA" id="ARBA00067136"/>
    </source>
</evidence>
<dbReference type="AlphaFoldDB" id="A0AAU7ZWI5"/>
<organism evidence="12">
    <name type="scientific">Tunturiibacter psychrotolerans</name>
    <dbReference type="NCBI Taxonomy" id="3069686"/>
    <lineage>
        <taxon>Bacteria</taxon>
        <taxon>Pseudomonadati</taxon>
        <taxon>Acidobacteriota</taxon>
        <taxon>Terriglobia</taxon>
        <taxon>Terriglobales</taxon>
        <taxon>Acidobacteriaceae</taxon>
        <taxon>Tunturiibacter</taxon>
    </lineage>
</organism>
<dbReference type="RefSeq" id="WP_353067110.1">
    <property type="nucleotide sequence ID" value="NZ_CP132942.1"/>
</dbReference>
<evidence type="ECO:0000256" key="8">
    <source>
        <dbReference type="ARBA" id="ARBA00023033"/>
    </source>
</evidence>
<evidence type="ECO:0000256" key="5">
    <source>
        <dbReference type="ARBA" id="ARBA00022643"/>
    </source>
</evidence>
<reference evidence="12" key="1">
    <citation type="submission" date="2023-08" db="EMBL/GenBank/DDBJ databases">
        <authorList>
            <person name="Messyasz A."/>
            <person name="Mannisto M.K."/>
            <person name="Kerkhof L.J."/>
            <person name="Haggblom M."/>
        </authorList>
    </citation>
    <scope>NUCLEOTIDE SEQUENCE</scope>
    <source>
        <strain evidence="12">X5P6</strain>
    </source>
</reference>
<dbReference type="KEGG" id="tpsc:RBB77_10225"/>
<keyword evidence="3" id="KW-0216">Detoxification</keyword>
<keyword evidence="5" id="KW-0288">FMN</keyword>
<evidence type="ECO:0000256" key="10">
    <source>
        <dbReference type="ARBA" id="ARBA00049401"/>
    </source>
</evidence>
<keyword evidence="4" id="KW-0285">Flavoprotein</keyword>
<name>A0AAU7ZWI5_9BACT</name>
<dbReference type="PANTHER" id="PTHR42747:SF3">
    <property type="entry name" value="NITRONATE MONOOXYGENASE-RELATED"/>
    <property type="match status" value="1"/>
</dbReference>
<evidence type="ECO:0000256" key="1">
    <source>
        <dbReference type="ARBA" id="ARBA00001917"/>
    </source>
</evidence>
<gene>
    <name evidence="12" type="ORF">RBB77_10225</name>
</gene>
<dbReference type="GO" id="GO:0000166">
    <property type="term" value="F:nucleotide binding"/>
    <property type="evidence" value="ECO:0007669"/>
    <property type="project" value="UniProtKB-KW"/>
</dbReference>
<evidence type="ECO:0000256" key="9">
    <source>
        <dbReference type="ARBA" id="ARBA00031155"/>
    </source>
</evidence>
<dbReference type="FunFam" id="3.20.20.70:FF:000154">
    <property type="entry name" value="Probable nitronate monooxygenase"/>
    <property type="match status" value="1"/>
</dbReference>
<evidence type="ECO:0000256" key="6">
    <source>
        <dbReference type="ARBA" id="ARBA00022741"/>
    </source>
</evidence>
<dbReference type="CDD" id="cd04730">
    <property type="entry name" value="NPD_like"/>
    <property type="match status" value="1"/>
</dbReference>
<dbReference type="EMBL" id="CP132942">
    <property type="protein sequence ID" value="XCB35247.1"/>
    <property type="molecule type" value="Genomic_DNA"/>
</dbReference>